<evidence type="ECO:0000256" key="2">
    <source>
        <dbReference type="ARBA" id="ARBA00022577"/>
    </source>
</evidence>
<dbReference type="AlphaFoldDB" id="A0A9D4XHP4"/>
<keyword evidence="2" id="KW-0295">Fungicide</keyword>
<dbReference type="Pfam" id="PF00304">
    <property type="entry name" value="Gamma-thionin"/>
    <property type="match status" value="1"/>
</dbReference>
<accession>A0A9D4XHP4</accession>
<gene>
    <name evidence="6" type="ORF">KIW84_043341</name>
</gene>
<dbReference type="SMART" id="SM00505">
    <property type="entry name" value="Knot1"/>
    <property type="match status" value="1"/>
</dbReference>
<dbReference type="InterPro" id="IPR036574">
    <property type="entry name" value="Scorpion_toxin-like_sf"/>
</dbReference>
<reference evidence="6 7" key="1">
    <citation type="journal article" date="2022" name="Nat. Genet.">
        <title>Improved pea reference genome and pan-genome highlight genomic features and evolutionary characteristics.</title>
        <authorList>
            <person name="Yang T."/>
            <person name="Liu R."/>
            <person name="Luo Y."/>
            <person name="Hu S."/>
            <person name="Wang D."/>
            <person name="Wang C."/>
            <person name="Pandey M.K."/>
            <person name="Ge S."/>
            <person name="Xu Q."/>
            <person name="Li N."/>
            <person name="Li G."/>
            <person name="Huang Y."/>
            <person name="Saxena R.K."/>
            <person name="Ji Y."/>
            <person name="Li M."/>
            <person name="Yan X."/>
            <person name="He Y."/>
            <person name="Liu Y."/>
            <person name="Wang X."/>
            <person name="Xiang C."/>
            <person name="Varshney R.K."/>
            <person name="Ding H."/>
            <person name="Gao S."/>
            <person name="Zong X."/>
        </authorList>
    </citation>
    <scope>NUCLEOTIDE SEQUENCE [LARGE SCALE GENOMIC DNA]</scope>
    <source>
        <strain evidence="6 7">cv. Zhongwan 6</strain>
    </source>
</reference>
<proteinExistence type="predicted"/>
<dbReference type="GO" id="GO:0031640">
    <property type="term" value="P:killing of cells of another organism"/>
    <property type="evidence" value="ECO:0007669"/>
    <property type="project" value="UniProtKB-KW"/>
</dbReference>
<dbReference type="SUPFAM" id="SSF57095">
    <property type="entry name" value="Scorpion toxin-like"/>
    <property type="match status" value="1"/>
</dbReference>
<dbReference type="InterPro" id="IPR008176">
    <property type="entry name" value="Defensin_plant"/>
</dbReference>
<feature type="non-terminal residue" evidence="6">
    <location>
        <position position="1"/>
    </location>
</feature>
<name>A0A9D4XHP4_PEA</name>
<keyword evidence="7" id="KW-1185">Reference proteome</keyword>
<dbReference type="Gene3D" id="3.30.30.10">
    <property type="entry name" value="Knottin, scorpion toxin-like"/>
    <property type="match status" value="1"/>
</dbReference>
<keyword evidence="3" id="KW-0732">Signal</keyword>
<dbReference type="Gramene" id="Psat04G0334100-T1">
    <property type="protein sequence ID" value="KAI5419110.1"/>
    <property type="gene ID" value="KIW84_043341"/>
</dbReference>
<sequence>KRHHLHFHFISTSSTRPIFCLSSLVSYMARSLPLVSIIFVFLLLLVATDMGPSIVAGAGTCPSPSTKFKGVCVSDFDCMITCQMEGLSEGKCQSLKCICAKPC</sequence>
<dbReference type="PANTHER" id="PTHR33147">
    <property type="entry name" value="DEFENSIN-LIKE PROTEIN 1"/>
    <property type="match status" value="1"/>
</dbReference>
<dbReference type="Proteomes" id="UP001058974">
    <property type="component" value="Chromosome 4"/>
</dbReference>
<evidence type="ECO:0000256" key="4">
    <source>
        <dbReference type="ARBA" id="ARBA00023157"/>
    </source>
</evidence>
<comment type="caution">
    <text evidence="6">The sequence shown here is derived from an EMBL/GenBank/DDBJ whole genome shotgun (WGS) entry which is preliminary data.</text>
</comment>
<feature type="domain" description="Knottins-like" evidence="5">
    <location>
        <begin position="60"/>
        <end position="103"/>
    </location>
</feature>
<dbReference type="InterPro" id="IPR003614">
    <property type="entry name" value="Knottins"/>
</dbReference>
<organism evidence="6 7">
    <name type="scientific">Pisum sativum</name>
    <name type="common">Garden pea</name>
    <name type="synonym">Lathyrus oleraceus</name>
    <dbReference type="NCBI Taxonomy" id="3888"/>
    <lineage>
        <taxon>Eukaryota</taxon>
        <taxon>Viridiplantae</taxon>
        <taxon>Streptophyta</taxon>
        <taxon>Embryophyta</taxon>
        <taxon>Tracheophyta</taxon>
        <taxon>Spermatophyta</taxon>
        <taxon>Magnoliopsida</taxon>
        <taxon>eudicotyledons</taxon>
        <taxon>Gunneridae</taxon>
        <taxon>Pentapetalae</taxon>
        <taxon>rosids</taxon>
        <taxon>fabids</taxon>
        <taxon>Fabales</taxon>
        <taxon>Fabaceae</taxon>
        <taxon>Papilionoideae</taxon>
        <taxon>50 kb inversion clade</taxon>
        <taxon>NPAAA clade</taxon>
        <taxon>Hologalegina</taxon>
        <taxon>IRL clade</taxon>
        <taxon>Fabeae</taxon>
        <taxon>Lathyrus</taxon>
    </lineage>
</organism>
<keyword evidence="4" id="KW-1015">Disulfide bond</keyword>
<evidence type="ECO:0000256" key="3">
    <source>
        <dbReference type="ARBA" id="ARBA00022729"/>
    </source>
</evidence>
<evidence type="ECO:0000256" key="1">
    <source>
        <dbReference type="ARBA" id="ARBA00022529"/>
    </source>
</evidence>
<evidence type="ECO:0000313" key="7">
    <source>
        <dbReference type="Proteomes" id="UP001058974"/>
    </source>
</evidence>
<keyword evidence="1" id="KW-0929">Antimicrobial</keyword>
<dbReference type="PROSITE" id="PS00940">
    <property type="entry name" value="GAMMA_THIONIN"/>
    <property type="match status" value="1"/>
</dbReference>
<dbReference type="PANTHER" id="PTHR33147:SF106">
    <property type="entry name" value="DEFENSIN-LIKE PROTEIN 11"/>
    <property type="match status" value="1"/>
</dbReference>
<dbReference type="EMBL" id="JAMSHJ010000004">
    <property type="protein sequence ID" value="KAI5419110.1"/>
    <property type="molecule type" value="Genomic_DNA"/>
</dbReference>
<evidence type="ECO:0000313" key="6">
    <source>
        <dbReference type="EMBL" id="KAI5419110.1"/>
    </source>
</evidence>
<protein>
    <recommendedName>
        <fullName evidence="5">Knottins-like domain-containing protein</fullName>
    </recommendedName>
</protein>
<dbReference type="PROSITE" id="PS01138">
    <property type="entry name" value="SCORP_SHORT_TOXIN"/>
    <property type="match status" value="1"/>
</dbReference>
<evidence type="ECO:0000259" key="5">
    <source>
        <dbReference type="SMART" id="SM00505"/>
    </source>
</evidence>
<dbReference type="GO" id="GO:0050832">
    <property type="term" value="P:defense response to fungus"/>
    <property type="evidence" value="ECO:0007669"/>
    <property type="project" value="UniProtKB-KW"/>
</dbReference>